<dbReference type="EMBL" id="DYXR01000306">
    <property type="protein sequence ID" value="HJE78271.1"/>
    <property type="molecule type" value="Genomic_DNA"/>
</dbReference>
<dbReference type="Proteomes" id="UP000743760">
    <property type="component" value="Unassembled WGS sequence"/>
</dbReference>
<evidence type="ECO:0000313" key="2">
    <source>
        <dbReference type="EMBL" id="HJE78271.1"/>
    </source>
</evidence>
<protein>
    <submittedName>
        <fullName evidence="2">DUF177 domain-containing protein</fullName>
    </submittedName>
</protein>
<reference evidence="2" key="2">
    <citation type="submission" date="2021-09" db="EMBL/GenBank/DDBJ databases">
        <authorList>
            <person name="Gilroy R."/>
        </authorList>
    </citation>
    <scope>NUCLEOTIDE SEQUENCE</scope>
    <source>
        <strain evidence="2">CHK139-4039</strain>
    </source>
</reference>
<evidence type="ECO:0000256" key="1">
    <source>
        <dbReference type="SAM" id="MobiDB-lite"/>
    </source>
</evidence>
<dbReference type="AlphaFoldDB" id="A0A9D2UP07"/>
<organism evidence="2 3">
    <name type="scientific">Brevibacterium epidermidis</name>
    <dbReference type="NCBI Taxonomy" id="1698"/>
    <lineage>
        <taxon>Bacteria</taxon>
        <taxon>Bacillati</taxon>
        <taxon>Actinomycetota</taxon>
        <taxon>Actinomycetes</taxon>
        <taxon>Micrococcales</taxon>
        <taxon>Brevibacteriaceae</taxon>
        <taxon>Brevibacterium</taxon>
    </lineage>
</organism>
<proteinExistence type="predicted"/>
<name>A0A9D2UP07_BREEP</name>
<gene>
    <name evidence="2" type="ORF">K8V74_10045</name>
</gene>
<sequence length="187" mass="20516">MNAGATSSNAPGGQGMKNRSEFVYDLRSMGLLGHPGEWERVNTTLSAPADLKIEVIGVAEGSPLTLELMFESVSEGIYVSGTVSATARGEDARTLEPIELPIDVDIQEMYVYEQAEGDEDSYVIDRDQLDLEPAIRDAVVMALPFNPSRDESEEFSYTLGEDLEVDEDESESPFASLKNLLEEKKES</sequence>
<evidence type="ECO:0000313" key="3">
    <source>
        <dbReference type="Proteomes" id="UP000743760"/>
    </source>
</evidence>
<dbReference type="InterPro" id="IPR003772">
    <property type="entry name" value="YceD"/>
</dbReference>
<accession>A0A9D2UP07</accession>
<dbReference type="Pfam" id="PF02620">
    <property type="entry name" value="YceD"/>
    <property type="match status" value="1"/>
</dbReference>
<reference evidence="2" key="1">
    <citation type="journal article" date="2021" name="PeerJ">
        <title>Extensive microbial diversity within the chicken gut microbiome revealed by metagenomics and culture.</title>
        <authorList>
            <person name="Gilroy R."/>
            <person name="Ravi A."/>
            <person name="Getino M."/>
            <person name="Pursley I."/>
            <person name="Horton D.L."/>
            <person name="Alikhan N.F."/>
            <person name="Baker D."/>
            <person name="Gharbi K."/>
            <person name="Hall N."/>
            <person name="Watson M."/>
            <person name="Adriaenssens E.M."/>
            <person name="Foster-Nyarko E."/>
            <person name="Jarju S."/>
            <person name="Secka A."/>
            <person name="Antonio M."/>
            <person name="Oren A."/>
            <person name="Chaudhuri R.R."/>
            <person name="La Ragione R."/>
            <person name="Hildebrand F."/>
            <person name="Pallen M.J."/>
        </authorList>
    </citation>
    <scope>NUCLEOTIDE SEQUENCE</scope>
    <source>
        <strain evidence="2">CHK139-4039</strain>
    </source>
</reference>
<feature type="region of interest" description="Disordered" evidence="1">
    <location>
        <begin position="163"/>
        <end position="187"/>
    </location>
</feature>
<comment type="caution">
    <text evidence="2">The sequence shown here is derived from an EMBL/GenBank/DDBJ whole genome shotgun (WGS) entry which is preliminary data.</text>
</comment>